<dbReference type="EMBL" id="AJTC01000031">
    <property type="protein sequence ID" value="EIJ29621.1"/>
    <property type="molecule type" value="Genomic_DNA"/>
</dbReference>
<organism evidence="2 3">
    <name type="scientific">Haemophilus parainfluenzae HK2019</name>
    <dbReference type="NCBI Taxonomy" id="1095746"/>
    <lineage>
        <taxon>Bacteria</taxon>
        <taxon>Pseudomonadati</taxon>
        <taxon>Pseudomonadota</taxon>
        <taxon>Gammaproteobacteria</taxon>
        <taxon>Pasteurellales</taxon>
        <taxon>Pasteurellaceae</taxon>
        <taxon>Haemophilus</taxon>
    </lineage>
</organism>
<gene>
    <name evidence="2" type="ORF">HMPREF1119_0731</name>
</gene>
<dbReference type="CDD" id="cd06532">
    <property type="entry name" value="Glyco_transf_25"/>
    <property type="match status" value="1"/>
</dbReference>
<name>A0ABP2NWR5_HAEPA</name>
<dbReference type="Pfam" id="PF01755">
    <property type="entry name" value="Glyco_transf_25"/>
    <property type="match status" value="1"/>
</dbReference>
<proteinExistence type="predicted"/>
<sequence length="285" mass="33508">MFSMYSIEHKNVVISISTADKRRNHIIDQFGQKKIPFEFFDAFTPSDRLDVHLQRYLPNVEATSKLTAGEKGCLMSHFMLWKKCVDDNLAYISIFEDDILLGENAKQFLANDEWLKVRFNFQEIFVLRLETFLMPVQLEKQQQILPFQERNIDILKSKHFGTAGYIISNGAAKYLINLFEKLAVEEVKAIDEIMFNEQINVGLYQVYQLNPAICVQELQLNQENSLLVSDLQQERKKNTAVHTKKTLKQRLIRVKENIIRALNKETWKEQQRLKEMQGKEIVRFM</sequence>
<feature type="domain" description="Glycosyl transferase family 25" evidence="1">
    <location>
        <begin position="9"/>
        <end position="194"/>
    </location>
</feature>
<keyword evidence="3" id="KW-1185">Reference proteome</keyword>
<protein>
    <submittedName>
        <fullName evidence="2">Acto-N-neotetraose biosynthesis glycosyltransferase LgtB</fullName>
    </submittedName>
</protein>
<evidence type="ECO:0000313" key="2">
    <source>
        <dbReference type="EMBL" id="EIJ29621.1"/>
    </source>
</evidence>
<dbReference type="InterPro" id="IPR002654">
    <property type="entry name" value="Glyco_trans_25"/>
</dbReference>
<dbReference type="Proteomes" id="UP000003778">
    <property type="component" value="Unassembled WGS sequence"/>
</dbReference>
<reference evidence="2 3" key="1">
    <citation type="submission" date="2012-04" db="EMBL/GenBank/DDBJ databases">
        <authorList>
            <person name="Durkin A.S."/>
            <person name="McCorrison J."/>
            <person name="Torralba M."/>
            <person name="Gillis M."/>
            <person name="Methe B."/>
            <person name="Sutton G."/>
            <person name="Nelson K.E."/>
        </authorList>
    </citation>
    <scope>NUCLEOTIDE SEQUENCE [LARGE SCALE GENOMIC DNA]</scope>
    <source>
        <strain evidence="2 3">HK2019</strain>
    </source>
</reference>
<accession>A0ABP2NWR5</accession>
<evidence type="ECO:0000313" key="3">
    <source>
        <dbReference type="Proteomes" id="UP000003778"/>
    </source>
</evidence>
<comment type="caution">
    <text evidence="2">The sequence shown here is derived from an EMBL/GenBank/DDBJ whole genome shotgun (WGS) entry which is preliminary data.</text>
</comment>
<evidence type="ECO:0000259" key="1">
    <source>
        <dbReference type="Pfam" id="PF01755"/>
    </source>
</evidence>